<dbReference type="PANTHER" id="PTHR21351">
    <property type="entry name" value="BARDET-BIEDL SYNDROME PROTEIN 5"/>
    <property type="match status" value="1"/>
</dbReference>
<dbReference type="GO" id="GO:0032266">
    <property type="term" value="F:phosphatidylinositol-3-phosphate binding"/>
    <property type="evidence" value="ECO:0007669"/>
    <property type="project" value="TreeGrafter"/>
</dbReference>
<dbReference type="AlphaFoldDB" id="A0A2G9TZD7"/>
<keyword evidence="7" id="KW-0966">Cell projection</keyword>
<proteinExistence type="inferred from homology"/>
<comment type="subcellular location">
    <subcellularLocation>
        <location evidence="1">Cell projection</location>
        <location evidence="1">Cilium</location>
    </subcellularLocation>
    <subcellularLocation>
        <location evidence="2">Cytoplasm</location>
        <location evidence="2">Cytoskeleton</location>
    </subcellularLocation>
</comment>
<organism evidence="10 11">
    <name type="scientific">Teladorsagia circumcincta</name>
    <name type="common">Brown stomach worm</name>
    <name type="synonym">Ostertagia circumcincta</name>
    <dbReference type="NCBI Taxonomy" id="45464"/>
    <lineage>
        <taxon>Eukaryota</taxon>
        <taxon>Metazoa</taxon>
        <taxon>Ecdysozoa</taxon>
        <taxon>Nematoda</taxon>
        <taxon>Chromadorea</taxon>
        <taxon>Rhabditida</taxon>
        <taxon>Rhabditina</taxon>
        <taxon>Rhabditomorpha</taxon>
        <taxon>Strongyloidea</taxon>
        <taxon>Trichostrongylidae</taxon>
        <taxon>Teladorsagia</taxon>
    </lineage>
</organism>
<protein>
    <recommendedName>
        <fullName evidence="9">BBSome complex member BBS5 PH domain-containing protein</fullName>
    </recommendedName>
</protein>
<dbReference type="Proteomes" id="UP000230423">
    <property type="component" value="Unassembled WGS sequence"/>
</dbReference>
<dbReference type="PANTHER" id="PTHR21351:SF0">
    <property type="entry name" value="BARDET-BIEDL SYNDROME 5 PROTEIN"/>
    <property type="match status" value="1"/>
</dbReference>
<keyword evidence="11" id="KW-1185">Reference proteome</keyword>
<dbReference type="Pfam" id="PF07289">
    <property type="entry name" value="BBL5"/>
    <property type="match status" value="2"/>
</dbReference>
<dbReference type="GO" id="GO:0060271">
    <property type="term" value="P:cilium assembly"/>
    <property type="evidence" value="ECO:0007669"/>
    <property type="project" value="TreeGrafter"/>
</dbReference>
<dbReference type="InterPro" id="IPR014003">
    <property type="entry name" value="BBS5_PH"/>
</dbReference>
<evidence type="ECO:0000256" key="3">
    <source>
        <dbReference type="ARBA" id="ARBA00005822"/>
    </source>
</evidence>
<name>A0A2G9TZD7_TELCI</name>
<dbReference type="GO" id="GO:0034464">
    <property type="term" value="C:BBSome"/>
    <property type="evidence" value="ECO:0007669"/>
    <property type="project" value="InterPro"/>
</dbReference>
<accession>A0A2G9TZD7</accession>
<evidence type="ECO:0000256" key="8">
    <source>
        <dbReference type="SAM" id="MobiDB-lite"/>
    </source>
</evidence>
<dbReference type="OrthoDB" id="10261999at2759"/>
<evidence type="ECO:0000256" key="2">
    <source>
        <dbReference type="ARBA" id="ARBA00004245"/>
    </source>
</evidence>
<evidence type="ECO:0000256" key="5">
    <source>
        <dbReference type="ARBA" id="ARBA00023069"/>
    </source>
</evidence>
<evidence type="ECO:0000256" key="1">
    <source>
        <dbReference type="ARBA" id="ARBA00004138"/>
    </source>
</evidence>
<keyword evidence="6" id="KW-0206">Cytoskeleton</keyword>
<dbReference type="InterPro" id="IPR006606">
    <property type="entry name" value="BBL5"/>
</dbReference>
<comment type="similarity">
    <text evidence="3">Belongs to the BBS5 family.</text>
</comment>
<evidence type="ECO:0000256" key="4">
    <source>
        <dbReference type="ARBA" id="ARBA00022490"/>
    </source>
</evidence>
<evidence type="ECO:0000259" key="9">
    <source>
        <dbReference type="Pfam" id="PF07289"/>
    </source>
</evidence>
<feature type="domain" description="BBSome complex member BBS5 PH" evidence="9">
    <location>
        <begin position="91"/>
        <end position="155"/>
    </location>
</feature>
<sequence length="158" mass="18115">MHSKLFNTVNSVHRAYETTKLYRELKMRGAIVDESFNLKLLPLEQLVEKVNGVWNLSTDQLYSCRIRESKFGLALVIETTTQPSPRESTVEQTNEQEEEDDGSEQKQLRTDAFAAYFSDGGTSSEERRPPVYSEELGLAVEQLKQGFTITDLWNIYVD</sequence>
<keyword evidence="4" id="KW-0963">Cytoplasm</keyword>
<feature type="compositionally biased region" description="Polar residues" evidence="8">
    <location>
        <begin position="80"/>
        <end position="93"/>
    </location>
</feature>
<feature type="region of interest" description="Disordered" evidence="8">
    <location>
        <begin position="80"/>
        <end position="107"/>
    </location>
</feature>
<evidence type="ECO:0000313" key="11">
    <source>
        <dbReference type="Proteomes" id="UP000230423"/>
    </source>
</evidence>
<feature type="domain" description="BBSome complex member BBS5 PH" evidence="9">
    <location>
        <begin position="2"/>
        <end position="60"/>
    </location>
</feature>
<evidence type="ECO:0000313" key="10">
    <source>
        <dbReference type="EMBL" id="PIO63386.1"/>
    </source>
</evidence>
<dbReference type="EMBL" id="KZ350959">
    <property type="protein sequence ID" value="PIO63386.1"/>
    <property type="molecule type" value="Genomic_DNA"/>
</dbReference>
<evidence type="ECO:0000256" key="6">
    <source>
        <dbReference type="ARBA" id="ARBA00023212"/>
    </source>
</evidence>
<reference evidence="10 11" key="1">
    <citation type="submission" date="2015-09" db="EMBL/GenBank/DDBJ databases">
        <title>Draft genome of the parasitic nematode Teladorsagia circumcincta isolate WARC Sus (inbred).</title>
        <authorList>
            <person name="Mitreva M."/>
        </authorList>
    </citation>
    <scope>NUCLEOTIDE SEQUENCE [LARGE SCALE GENOMIC DNA]</scope>
    <source>
        <strain evidence="10 11">S</strain>
    </source>
</reference>
<evidence type="ECO:0000256" key="7">
    <source>
        <dbReference type="ARBA" id="ARBA00023273"/>
    </source>
</evidence>
<dbReference type="GO" id="GO:0036064">
    <property type="term" value="C:ciliary basal body"/>
    <property type="evidence" value="ECO:0007669"/>
    <property type="project" value="TreeGrafter"/>
</dbReference>
<keyword evidence="5" id="KW-0969">Cilium</keyword>
<gene>
    <name evidence="10" type="ORF">TELCIR_15015</name>
</gene>